<dbReference type="PANTHER" id="PTHR43200:SF6">
    <property type="entry name" value="3'(2'),5'-BISPHOSPHATE NUCLEOTIDASE"/>
    <property type="match status" value="1"/>
</dbReference>
<dbReference type="CDD" id="cd01517">
    <property type="entry name" value="PAP_phosphatase"/>
    <property type="match status" value="1"/>
</dbReference>
<proteinExistence type="inferred from homology"/>
<evidence type="ECO:0000256" key="5">
    <source>
        <dbReference type="ARBA" id="ARBA00022801"/>
    </source>
</evidence>
<feature type="binding site" evidence="10">
    <location>
        <position position="275"/>
    </location>
    <ligand>
        <name>Mg(2+)</name>
        <dbReference type="ChEBI" id="CHEBI:18420"/>
        <label>1</label>
        <note>catalytic</note>
    </ligand>
</feature>
<dbReference type="OrthoDB" id="9772456at2"/>
<dbReference type="GO" id="GO:0000103">
    <property type="term" value="P:sulfate assimilation"/>
    <property type="evidence" value="ECO:0007669"/>
    <property type="project" value="TreeGrafter"/>
</dbReference>
<dbReference type="NCBIfam" id="TIGR01330">
    <property type="entry name" value="bisphos_HAL2"/>
    <property type="match status" value="1"/>
</dbReference>
<dbReference type="InterPro" id="IPR006239">
    <property type="entry name" value="DPNP"/>
</dbReference>
<dbReference type="GO" id="GO:0008441">
    <property type="term" value="F:3'(2'),5'-bisphosphate nucleotidase activity"/>
    <property type="evidence" value="ECO:0007669"/>
    <property type="project" value="UniProtKB-EC"/>
</dbReference>
<organism evidence="11 12">
    <name type="scientific">Phycisphaera mikurensis (strain NBRC 102666 / KCTC 22515 / FYK2301M01)</name>
    <dbReference type="NCBI Taxonomy" id="1142394"/>
    <lineage>
        <taxon>Bacteria</taxon>
        <taxon>Pseudomonadati</taxon>
        <taxon>Planctomycetota</taxon>
        <taxon>Phycisphaerae</taxon>
        <taxon>Phycisphaerales</taxon>
        <taxon>Phycisphaeraceae</taxon>
        <taxon>Phycisphaera</taxon>
    </lineage>
</organism>
<evidence type="ECO:0000256" key="4">
    <source>
        <dbReference type="ARBA" id="ARBA00022723"/>
    </source>
</evidence>
<evidence type="ECO:0000256" key="9">
    <source>
        <dbReference type="ARBA" id="ARBA00044484"/>
    </source>
</evidence>
<dbReference type="Gene3D" id="3.30.540.10">
    <property type="entry name" value="Fructose-1,6-Bisphosphatase, subunit A, domain 1"/>
    <property type="match status" value="1"/>
</dbReference>
<evidence type="ECO:0000256" key="7">
    <source>
        <dbReference type="ARBA" id="ARBA00044466"/>
    </source>
</evidence>
<comment type="catalytic activity">
    <reaction evidence="7">
        <text>adenosine 2',5'-bisphosphate + H2O = AMP + phosphate</text>
        <dbReference type="Rhea" id="RHEA:77643"/>
        <dbReference type="ChEBI" id="CHEBI:15377"/>
        <dbReference type="ChEBI" id="CHEBI:43474"/>
        <dbReference type="ChEBI" id="CHEBI:194156"/>
        <dbReference type="ChEBI" id="CHEBI:456215"/>
        <dbReference type="EC" id="3.1.3.7"/>
    </reaction>
    <physiologicalReaction direction="left-to-right" evidence="7">
        <dbReference type="Rhea" id="RHEA:77644"/>
    </physiologicalReaction>
</comment>
<dbReference type="Gene3D" id="3.40.190.80">
    <property type="match status" value="1"/>
</dbReference>
<gene>
    <name evidence="11" type="ordered locus">PSMK_23810</name>
</gene>
<dbReference type="SUPFAM" id="SSF56655">
    <property type="entry name" value="Carbohydrate phosphatase"/>
    <property type="match status" value="1"/>
</dbReference>
<dbReference type="FunFam" id="3.40.190.80:FF:000003">
    <property type="entry name" value="PAP-specific phosphatase HAL2-like"/>
    <property type="match status" value="1"/>
</dbReference>
<evidence type="ECO:0000256" key="8">
    <source>
        <dbReference type="ARBA" id="ARBA00044479"/>
    </source>
</evidence>
<dbReference type="InterPro" id="IPR020550">
    <property type="entry name" value="Inositol_monophosphatase_CS"/>
</dbReference>
<dbReference type="STRING" id="1142394.PSMK_23810"/>
<protein>
    <recommendedName>
        <fullName evidence="3">3'(2'),5'-bisphosphate nucleotidase</fullName>
        <ecNumber evidence="3">3.1.3.7</ecNumber>
    </recommendedName>
</protein>
<comment type="similarity">
    <text evidence="2">Belongs to the inositol monophosphatase superfamily.</text>
</comment>
<dbReference type="PROSITE" id="PS00629">
    <property type="entry name" value="IMP_1"/>
    <property type="match status" value="1"/>
</dbReference>
<evidence type="ECO:0000256" key="3">
    <source>
        <dbReference type="ARBA" id="ARBA00012633"/>
    </source>
</evidence>
<dbReference type="EMBL" id="AP012338">
    <property type="protein sequence ID" value="BAM04540.1"/>
    <property type="molecule type" value="Genomic_DNA"/>
</dbReference>
<evidence type="ECO:0000256" key="2">
    <source>
        <dbReference type="ARBA" id="ARBA00009759"/>
    </source>
</evidence>
<dbReference type="Proteomes" id="UP000007881">
    <property type="component" value="Chromosome"/>
</dbReference>
<dbReference type="Pfam" id="PF00459">
    <property type="entry name" value="Inositol_P"/>
    <property type="match status" value="1"/>
</dbReference>
<feature type="binding site" evidence="10">
    <location>
        <position position="128"/>
    </location>
    <ligand>
        <name>Mg(2+)</name>
        <dbReference type="ChEBI" id="CHEBI:18420"/>
        <label>1</label>
        <note>catalytic</note>
    </ligand>
</feature>
<dbReference type="RefSeq" id="WP_014437753.1">
    <property type="nucleotide sequence ID" value="NC_017080.1"/>
</dbReference>
<accession>I0IH02</accession>
<evidence type="ECO:0000256" key="10">
    <source>
        <dbReference type="PIRSR" id="PIRSR600760-2"/>
    </source>
</evidence>
<dbReference type="PRINTS" id="PR00377">
    <property type="entry name" value="IMPHPHTASES"/>
</dbReference>
<keyword evidence="12" id="KW-1185">Reference proteome</keyword>
<evidence type="ECO:0000313" key="12">
    <source>
        <dbReference type="Proteomes" id="UP000007881"/>
    </source>
</evidence>
<dbReference type="PANTHER" id="PTHR43200">
    <property type="entry name" value="PHOSPHATASE"/>
    <property type="match status" value="1"/>
</dbReference>
<dbReference type="InterPro" id="IPR051090">
    <property type="entry name" value="Inositol_monoP_superfamily"/>
</dbReference>
<dbReference type="GO" id="GO:0046854">
    <property type="term" value="P:phosphatidylinositol phosphate biosynthetic process"/>
    <property type="evidence" value="ECO:0007669"/>
    <property type="project" value="InterPro"/>
</dbReference>
<sequence length="332" mass="34778">MNRDELIEAGLEAVRAACKVCVRVQADLVNAGTLEKGDKSPVTVADFASQAVVCGILAERCPDLVVVGEEGSEELRTGEHRDLLGRVAVHAGMPAEEAIEAIDRGSFDPATAGDDDPRKDRYWALDPIDGTKGFLRGEQYAVALGLIEGGEVVGGVLGCPNLAVDGQDEPGVVLVAVKGAGAYRHPVEGTDHDPHHGRKIAVSERSVPGVLRVCESVESGHTKQDAAAEVVRMLGVTADPVRMDSQAKYAAVAMGVADAYLRLPTRPGYVERIWDHAAGVAVLEEAGGTVTDVDGRRLDFSKGRGLDNNRGVIATNGPCHAEVVAAVGRALG</sequence>
<dbReference type="KEGG" id="phm:PSMK_23810"/>
<dbReference type="AlphaFoldDB" id="I0IH02"/>
<evidence type="ECO:0000256" key="6">
    <source>
        <dbReference type="ARBA" id="ARBA00022842"/>
    </source>
</evidence>
<feature type="binding site" evidence="10">
    <location>
        <position position="129"/>
    </location>
    <ligand>
        <name>Mg(2+)</name>
        <dbReference type="ChEBI" id="CHEBI:18420"/>
        <label>1</label>
        <note>catalytic</note>
    </ligand>
</feature>
<name>I0IH02_PHYMF</name>
<comment type="catalytic activity">
    <reaction evidence="9">
        <text>3'-phosphoadenylyl sulfate + H2O = adenosine 5'-phosphosulfate + phosphate</text>
        <dbReference type="Rhea" id="RHEA:77639"/>
        <dbReference type="ChEBI" id="CHEBI:15377"/>
        <dbReference type="ChEBI" id="CHEBI:43474"/>
        <dbReference type="ChEBI" id="CHEBI:58243"/>
        <dbReference type="ChEBI" id="CHEBI:58339"/>
        <dbReference type="EC" id="3.1.3.7"/>
    </reaction>
    <physiologicalReaction direction="left-to-right" evidence="9">
        <dbReference type="Rhea" id="RHEA:77640"/>
    </physiologicalReaction>
</comment>
<dbReference type="InterPro" id="IPR020583">
    <property type="entry name" value="Inositol_monoP_metal-BS"/>
</dbReference>
<keyword evidence="4 10" id="KW-0479">Metal-binding</keyword>
<evidence type="ECO:0000256" key="1">
    <source>
        <dbReference type="ARBA" id="ARBA00001946"/>
    </source>
</evidence>
<dbReference type="PATRIC" id="fig|1142394.8.peg.2459"/>
<dbReference type="InterPro" id="IPR000760">
    <property type="entry name" value="Inositol_monophosphatase-like"/>
</dbReference>
<feature type="binding site" evidence="10">
    <location>
        <position position="126"/>
    </location>
    <ligand>
        <name>Mg(2+)</name>
        <dbReference type="ChEBI" id="CHEBI:18420"/>
        <label>1</label>
        <note>catalytic</note>
    </ligand>
</feature>
<feature type="binding site" evidence="10">
    <location>
        <position position="69"/>
    </location>
    <ligand>
        <name>Mg(2+)</name>
        <dbReference type="ChEBI" id="CHEBI:18420"/>
        <label>1</label>
        <note>catalytic</note>
    </ligand>
</feature>
<dbReference type="PROSITE" id="PS00630">
    <property type="entry name" value="IMP_2"/>
    <property type="match status" value="1"/>
</dbReference>
<dbReference type="GO" id="GO:0046872">
    <property type="term" value="F:metal ion binding"/>
    <property type="evidence" value="ECO:0007669"/>
    <property type="project" value="UniProtKB-KW"/>
</dbReference>
<keyword evidence="6 10" id="KW-0460">Magnesium</keyword>
<keyword evidence="5 11" id="KW-0378">Hydrolase</keyword>
<dbReference type="eggNOG" id="COG1218">
    <property type="taxonomic scope" value="Bacteria"/>
</dbReference>
<evidence type="ECO:0000313" key="11">
    <source>
        <dbReference type="EMBL" id="BAM04540.1"/>
    </source>
</evidence>
<comment type="catalytic activity">
    <reaction evidence="8">
        <text>adenosine 3',5'-bisphosphate + H2O = AMP + phosphate</text>
        <dbReference type="Rhea" id="RHEA:10040"/>
        <dbReference type="ChEBI" id="CHEBI:15377"/>
        <dbReference type="ChEBI" id="CHEBI:43474"/>
        <dbReference type="ChEBI" id="CHEBI:58343"/>
        <dbReference type="ChEBI" id="CHEBI:456215"/>
        <dbReference type="EC" id="3.1.3.7"/>
    </reaction>
    <physiologicalReaction direction="left-to-right" evidence="8">
        <dbReference type="Rhea" id="RHEA:10041"/>
    </physiologicalReaction>
</comment>
<dbReference type="EC" id="3.1.3.7" evidence="3"/>
<reference evidence="11 12" key="1">
    <citation type="submission" date="2012-02" db="EMBL/GenBank/DDBJ databases">
        <title>Complete genome sequence of Phycisphaera mikurensis NBRC 102666.</title>
        <authorList>
            <person name="Ankai A."/>
            <person name="Hosoyama A."/>
            <person name="Terui Y."/>
            <person name="Sekine M."/>
            <person name="Fukai R."/>
            <person name="Kato Y."/>
            <person name="Nakamura S."/>
            <person name="Yamada-Narita S."/>
            <person name="Kawakoshi A."/>
            <person name="Fukunaga Y."/>
            <person name="Yamazaki S."/>
            <person name="Fujita N."/>
        </authorList>
    </citation>
    <scope>NUCLEOTIDE SEQUENCE [LARGE SCALE GENOMIC DNA]</scope>
    <source>
        <strain evidence="12">NBRC 102666 / KCTC 22515 / FYK2301M01</strain>
    </source>
</reference>
<comment type="cofactor">
    <cofactor evidence="1 10">
        <name>Mg(2+)</name>
        <dbReference type="ChEBI" id="CHEBI:18420"/>
    </cofactor>
</comment>
<dbReference type="HOGENOM" id="CLU_033446_2_1_0"/>